<dbReference type="SUPFAM" id="SSF88946">
    <property type="entry name" value="Sigma2 domain of RNA polymerase sigma factors"/>
    <property type="match status" value="1"/>
</dbReference>
<keyword evidence="3" id="KW-0731">Sigma factor</keyword>
<dbReference type="Pfam" id="PF04542">
    <property type="entry name" value="Sigma70_r2"/>
    <property type="match status" value="1"/>
</dbReference>
<sequence>MNSRNHRAKVMDFEEYVRIRHDDLLRSARRLVGDPRDAQDLLQTALLRTYRRWECIADKQLADAYMRRVMINTRTEWWRARKLQELPSAQLPDRSVEDSAEQHADRALLMDIMRVLAPQQRSVVVLRYWERMSTEETAAALGMAPGTVKSTLHRALARLREELQCRDPGSAAASATERRCPTGGRRAR</sequence>
<feature type="region of interest" description="Disordered" evidence="6">
    <location>
        <begin position="166"/>
        <end position="188"/>
    </location>
</feature>
<dbReference type="Gene3D" id="1.10.10.10">
    <property type="entry name" value="Winged helix-like DNA-binding domain superfamily/Winged helix DNA-binding domain"/>
    <property type="match status" value="1"/>
</dbReference>
<dbReference type="Pfam" id="PF08281">
    <property type="entry name" value="Sigma70_r4_2"/>
    <property type="match status" value="1"/>
</dbReference>
<evidence type="ECO:0000313" key="9">
    <source>
        <dbReference type="EMBL" id="GAA3798309.1"/>
    </source>
</evidence>
<dbReference type="InterPro" id="IPR013325">
    <property type="entry name" value="RNA_pol_sigma_r2"/>
</dbReference>
<dbReference type="InterPro" id="IPR013324">
    <property type="entry name" value="RNA_pol_sigma_r3/r4-like"/>
</dbReference>
<keyword evidence="2" id="KW-0805">Transcription regulation</keyword>
<dbReference type="Proteomes" id="UP001501009">
    <property type="component" value="Unassembled WGS sequence"/>
</dbReference>
<dbReference type="RefSeq" id="WP_275780091.1">
    <property type="nucleotide sequence ID" value="NZ_BAABDE010000016.1"/>
</dbReference>
<dbReference type="CDD" id="cd06171">
    <property type="entry name" value="Sigma70_r4"/>
    <property type="match status" value="1"/>
</dbReference>
<name>A0ABP7HU58_9ACTN</name>
<keyword evidence="4" id="KW-0238">DNA-binding</keyword>
<feature type="domain" description="RNA polymerase sigma factor 70 region 4 type 2" evidence="8">
    <location>
        <begin position="108"/>
        <end position="159"/>
    </location>
</feature>
<protein>
    <submittedName>
        <fullName evidence="9">SigE family RNA polymerase sigma factor</fullName>
    </submittedName>
</protein>
<dbReference type="InterPro" id="IPR013249">
    <property type="entry name" value="RNA_pol_sigma70_r4_t2"/>
</dbReference>
<evidence type="ECO:0000256" key="6">
    <source>
        <dbReference type="SAM" id="MobiDB-lite"/>
    </source>
</evidence>
<reference evidence="10" key="1">
    <citation type="journal article" date="2019" name="Int. J. Syst. Evol. Microbiol.">
        <title>The Global Catalogue of Microorganisms (GCM) 10K type strain sequencing project: providing services to taxonomists for standard genome sequencing and annotation.</title>
        <authorList>
            <consortium name="The Broad Institute Genomics Platform"/>
            <consortium name="The Broad Institute Genome Sequencing Center for Infectious Disease"/>
            <person name="Wu L."/>
            <person name="Ma J."/>
        </authorList>
    </citation>
    <scope>NUCLEOTIDE SEQUENCE [LARGE SCALE GENOMIC DNA]</scope>
    <source>
        <strain evidence="10">JCM 17138</strain>
    </source>
</reference>
<evidence type="ECO:0000259" key="7">
    <source>
        <dbReference type="Pfam" id="PF04542"/>
    </source>
</evidence>
<evidence type="ECO:0000256" key="1">
    <source>
        <dbReference type="ARBA" id="ARBA00010641"/>
    </source>
</evidence>
<dbReference type="Gene3D" id="1.10.1740.10">
    <property type="match status" value="1"/>
</dbReference>
<organism evidence="9 10">
    <name type="scientific">Streptomyces coacervatus</name>
    <dbReference type="NCBI Taxonomy" id="647381"/>
    <lineage>
        <taxon>Bacteria</taxon>
        <taxon>Bacillati</taxon>
        <taxon>Actinomycetota</taxon>
        <taxon>Actinomycetes</taxon>
        <taxon>Kitasatosporales</taxon>
        <taxon>Streptomycetaceae</taxon>
        <taxon>Streptomyces</taxon>
    </lineage>
</organism>
<evidence type="ECO:0000256" key="4">
    <source>
        <dbReference type="ARBA" id="ARBA00023125"/>
    </source>
</evidence>
<proteinExistence type="inferred from homology"/>
<comment type="similarity">
    <text evidence="1">Belongs to the sigma-70 factor family. ECF subfamily.</text>
</comment>
<evidence type="ECO:0000313" key="10">
    <source>
        <dbReference type="Proteomes" id="UP001501009"/>
    </source>
</evidence>
<evidence type="ECO:0000256" key="5">
    <source>
        <dbReference type="ARBA" id="ARBA00023163"/>
    </source>
</evidence>
<dbReference type="InterPro" id="IPR007627">
    <property type="entry name" value="RNA_pol_sigma70_r2"/>
</dbReference>
<keyword evidence="10" id="KW-1185">Reference proteome</keyword>
<comment type="caution">
    <text evidence="9">The sequence shown here is derived from an EMBL/GenBank/DDBJ whole genome shotgun (WGS) entry which is preliminary data.</text>
</comment>
<feature type="domain" description="RNA polymerase sigma-70 region 2" evidence="7">
    <location>
        <begin position="21"/>
        <end position="82"/>
    </location>
</feature>
<dbReference type="PANTHER" id="PTHR43133">
    <property type="entry name" value="RNA POLYMERASE ECF-TYPE SIGMA FACTO"/>
    <property type="match status" value="1"/>
</dbReference>
<dbReference type="NCBIfam" id="TIGR02937">
    <property type="entry name" value="sigma70-ECF"/>
    <property type="match status" value="1"/>
</dbReference>
<dbReference type="InterPro" id="IPR014284">
    <property type="entry name" value="RNA_pol_sigma-70_dom"/>
</dbReference>
<dbReference type="InterPro" id="IPR036388">
    <property type="entry name" value="WH-like_DNA-bd_sf"/>
</dbReference>
<gene>
    <name evidence="9" type="ORF">GCM10022403_035180</name>
</gene>
<dbReference type="PANTHER" id="PTHR43133:SF50">
    <property type="entry name" value="ECF RNA POLYMERASE SIGMA FACTOR SIGM"/>
    <property type="match status" value="1"/>
</dbReference>
<dbReference type="SUPFAM" id="SSF88659">
    <property type="entry name" value="Sigma3 and sigma4 domains of RNA polymerase sigma factors"/>
    <property type="match status" value="1"/>
</dbReference>
<evidence type="ECO:0000256" key="3">
    <source>
        <dbReference type="ARBA" id="ARBA00023082"/>
    </source>
</evidence>
<dbReference type="EMBL" id="BAABDE010000016">
    <property type="protein sequence ID" value="GAA3798309.1"/>
    <property type="molecule type" value="Genomic_DNA"/>
</dbReference>
<dbReference type="InterPro" id="IPR039425">
    <property type="entry name" value="RNA_pol_sigma-70-like"/>
</dbReference>
<evidence type="ECO:0000256" key="2">
    <source>
        <dbReference type="ARBA" id="ARBA00023015"/>
    </source>
</evidence>
<accession>A0ABP7HU58</accession>
<evidence type="ECO:0000259" key="8">
    <source>
        <dbReference type="Pfam" id="PF08281"/>
    </source>
</evidence>
<dbReference type="NCBIfam" id="TIGR02983">
    <property type="entry name" value="SigE-fam_strep"/>
    <property type="match status" value="1"/>
</dbReference>
<dbReference type="InterPro" id="IPR014325">
    <property type="entry name" value="RNA_pol_sigma-E_actinobac"/>
</dbReference>
<keyword evidence="5" id="KW-0804">Transcription</keyword>